<evidence type="ECO:0000313" key="3">
    <source>
        <dbReference type="Proteomes" id="UP000036503"/>
    </source>
</evidence>
<dbReference type="Proteomes" id="UP000036503">
    <property type="component" value="Unassembled WGS sequence"/>
</dbReference>
<dbReference type="OrthoDB" id="9794931at2"/>
<dbReference type="Pfam" id="PF09936">
    <property type="entry name" value="Methyltrn_RNA_4"/>
    <property type="match status" value="1"/>
</dbReference>
<accession>A0A0J6WT44</accession>
<organism evidence="2 3">
    <name type="scientific">Megasphaera cerevisiae DSM 20462</name>
    <dbReference type="NCBI Taxonomy" id="1122219"/>
    <lineage>
        <taxon>Bacteria</taxon>
        <taxon>Bacillati</taxon>
        <taxon>Bacillota</taxon>
        <taxon>Negativicutes</taxon>
        <taxon>Veillonellales</taxon>
        <taxon>Veillonellaceae</taxon>
        <taxon>Megasphaera</taxon>
    </lineage>
</organism>
<protein>
    <recommendedName>
        <fullName evidence="1">tRNA (guanine-N(1)-)-methyltransferase C-terminal domain-containing protein</fullName>
    </recommendedName>
</protein>
<dbReference type="CDD" id="cd18085">
    <property type="entry name" value="TM1570-like"/>
    <property type="match status" value="1"/>
</dbReference>
<keyword evidence="3" id="KW-1185">Reference proteome</keyword>
<dbReference type="STRING" id="39029.BSR42_05375"/>
<gene>
    <name evidence="2" type="ORF">AB840_14170</name>
</gene>
<dbReference type="PATRIC" id="fig|1122219.3.peg.3189"/>
<reference evidence="2 3" key="1">
    <citation type="submission" date="2015-06" db="EMBL/GenBank/DDBJ databases">
        <title>Draft genome sequence of beer spoilage bacterium Megasphaera cerevisiae type strain 20462.</title>
        <authorList>
            <person name="Kutumbaka K."/>
            <person name="Pasmowitz J."/>
            <person name="Mategko J."/>
            <person name="Reyes D."/>
            <person name="Friedrich A."/>
            <person name="Han S."/>
            <person name="Martens-Habbena W."/>
            <person name="Neal-McKinney J."/>
            <person name="Janagama H.K."/>
            <person name="Nadala C."/>
            <person name="Samadpour M."/>
        </authorList>
    </citation>
    <scope>NUCLEOTIDE SEQUENCE [LARGE SCALE GENOMIC DNA]</scope>
    <source>
        <strain evidence="2 3">DSM 20462</strain>
    </source>
</reference>
<proteinExistence type="predicted"/>
<evidence type="ECO:0000259" key="1">
    <source>
        <dbReference type="Pfam" id="PF09936"/>
    </source>
</evidence>
<dbReference type="EMBL" id="LEKT01000073">
    <property type="protein sequence ID" value="KMO85328.1"/>
    <property type="molecule type" value="Genomic_DNA"/>
</dbReference>
<comment type="caution">
    <text evidence="2">The sequence shown here is derived from an EMBL/GenBank/DDBJ whole genome shotgun (WGS) entry which is preliminary data.</text>
</comment>
<feature type="domain" description="tRNA (guanine-N(1)-)-methyltransferase C-terminal" evidence="1">
    <location>
        <begin position="5"/>
        <end position="185"/>
    </location>
</feature>
<sequence>MKSPLYVGLVHYPIYDKNFNVIATAITNYDLHDISRSAKTYGVKKYFIIHHVQGQLDMVHKIIGFWESTVGRKYNSYRTQAFDIVDIRSSIAAAVEAVTEAEGKPPYVVTTDARTYANTISYKNLRRKREEEDTPILLLLGTGYGMTKETMEQFDFILEPIYGAGDYNHLSVRSAAAIILDRLAGEEWWK</sequence>
<dbReference type="InterPro" id="IPR019230">
    <property type="entry name" value="RNA_MeTrfase_C_dom"/>
</dbReference>
<dbReference type="Gene3D" id="3.40.1280.10">
    <property type="match status" value="1"/>
</dbReference>
<dbReference type="InterPro" id="IPR029026">
    <property type="entry name" value="tRNA_m1G_MTases_N"/>
</dbReference>
<dbReference type="RefSeq" id="WP_048515495.1">
    <property type="nucleotide sequence ID" value="NZ_FUXD01000064.1"/>
</dbReference>
<evidence type="ECO:0000313" key="2">
    <source>
        <dbReference type="EMBL" id="KMO85328.1"/>
    </source>
</evidence>
<dbReference type="InParanoid" id="A0A0J6WT44"/>
<dbReference type="AlphaFoldDB" id="A0A0J6WT44"/>
<name>A0A0J6WT44_9FIRM</name>